<dbReference type="EMBL" id="ML979014">
    <property type="protein sequence ID" value="KAF1922837.1"/>
    <property type="molecule type" value="Genomic_DNA"/>
</dbReference>
<dbReference type="Proteomes" id="UP000800082">
    <property type="component" value="Unassembled WGS sequence"/>
</dbReference>
<dbReference type="InterPro" id="IPR011032">
    <property type="entry name" value="GroES-like_sf"/>
</dbReference>
<sequence length="359" mass="38601">MSDYKFEGWCGHSPEAANGKMRWGEYEPKSFTDDDVDIKISHCGICGSDLHTLRSGWYPTPYPCVVGHEIIGKAVKVGKNVKHVKEGDRVGVGAQAASCLKPDCARCSDGFENHCGSMAATYGAFFPGDKKEKTYGGYANYNRTPGHFVFKIPDNIESEHAAPIMCGGITLYSPLKTYNAAGKNVGIVGLGGLGHFGVLFAKALGAKSVTVISRSHAKEEDAKALGADKFIATGDKGWESGNNASSLDLIVSTVSSDKMPLAGYLSLLKFRGTFVQVGAPEDPLPAFQAFALIQKAIHITGSAIGAPNEIVEMLNLVSEKNIKPWTQSVPLKEANQAIIDFEAGKPRFRFVLKNENYSD</sequence>
<dbReference type="InterPro" id="IPR002328">
    <property type="entry name" value="ADH_Zn_CS"/>
</dbReference>
<gene>
    <name evidence="13" type="ORF">M421DRAFT_426462</name>
</gene>
<dbReference type="EC" id="1.1.1.2" evidence="9"/>
<evidence type="ECO:0000256" key="3">
    <source>
        <dbReference type="ARBA" id="ARBA00011738"/>
    </source>
</evidence>
<dbReference type="PANTHER" id="PTHR42683">
    <property type="entry name" value="ALDEHYDE REDUCTASE"/>
    <property type="match status" value="1"/>
</dbReference>
<dbReference type="GO" id="GO:0008270">
    <property type="term" value="F:zinc ion binding"/>
    <property type="evidence" value="ECO:0007669"/>
    <property type="project" value="InterPro"/>
</dbReference>
<comment type="similarity">
    <text evidence="2 11">Belongs to the zinc-containing alcohol dehydrogenase family.</text>
</comment>
<accession>A0A6A5RAJ8</accession>
<dbReference type="InterPro" id="IPR013154">
    <property type="entry name" value="ADH-like_N"/>
</dbReference>
<keyword evidence="5 11" id="KW-0479">Metal-binding</keyword>
<comment type="catalytic activity">
    <reaction evidence="10">
        <text>a primary alcohol + NADP(+) = an aldehyde + NADPH + H(+)</text>
        <dbReference type="Rhea" id="RHEA:15937"/>
        <dbReference type="ChEBI" id="CHEBI:15378"/>
        <dbReference type="ChEBI" id="CHEBI:15734"/>
        <dbReference type="ChEBI" id="CHEBI:17478"/>
        <dbReference type="ChEBI" id="CHEBI:57783"/>
        <dbReference type="ChEBI" id="CHEBI:58349"/>
        <dbReference type="EC" id="1.1.1.2"/>
    </reaction>
    <physiologicalReaction direction="left-to-right" evidence="10">
        <dbReference type="Rhea" id="RHEA:15938"/>
    </physiologicalReaction>
    <physiologicalReaction direction="right-to-left" evidence="10">
        <dbReference type="Rhea" id="RHEA:15939"/>
    </physiologicalReaction>
</comment>
<evidence type="ECO:0000256" key="5">
    <source>
        <dbReference type="ARBA" id="ARBA00022723"/>
    </source>
</evidence>
<feature type="domain" description="Enoyl reductase (ER)" evidence="12">
    <location>
        <begin position="16"/>
        <end position="352"/>
    </location>
</feature>
<dbReference type="PROSITE" id="PS00059">
    <property type="entry name" value="ADH_ZINC"/>
    <property type="match status" value="1"/>
</dbReference>
<keyword evidence="7" id="KW-0521">NADP</keyword>
<evidence type="ECO:0000256" key="10">
    <source>
        <dbReference type="ARBA" id="ARBA00050997"/>
    </source>
</evidence>
<evidence type="ECO:0000256" key="11">
    <source>
        <dbReference type="RuleBase" id="RU361277"/>
    </source>
</evidence>
<proteinExistence type="inferred from homology"/>
<dbReference type="Gene3D" id="3.90.180.10">
    <property type="entry name" value="Medium-chain alcohol dehydrogenases, catalytic domain"/>
    <property type="match status" value="1"/>
</dbReference>
<evidence type="ECO:0000313" key="13">
    <source>
        <dbReference type="EMBL" id="KAF1922837.1"/>
    </source>
</evidence>
<dbReference type="AlphaFoldDB" id="A0A6A5RAJ8"/>
<dbReference type="FunFam" id="3.40.50.720:FF:000158">
    <property type="entry name" value="Zinc-binding alcohol dehydrogenase"/>
    <property type="match status" value="1"/>
</dbReference>
<reference evidence="13" key="1">
    <citation type="journal article" date="2020" name="Stud. Mycol.">
        <title>101 Dothideomycetes genomes: a test case for predicting lifestyles and emergence of pathogens.</title>
        <authorList>
            <person name="Haridas S."/>
            <person name="Albert R."/>
            <person name="Binder M."/>
            <person name="Bloem J."/>
            <person name="Labutti K."/>
            <person name="Salamov A."/>
            <person name="Andreopoulos B."/>
            <person name="Baker S."/>
            <person name="Barry K."/>
            <person name="Bills G."/>
            <person name="Bluhm B."/>
            <person name="Cannon C."/>
            <person name="Castanera R."/>
            <person name="Culley D."/>
            <person name="Daum C."/>
            <person name="Ezra D."/>
            <person name="Gonzalez J."/>
            <person name="Henrissat B."/>
            <person name="Kuo A."/>
            <person name="Liang C."/>
            <person name="Lipzen A."/>
            <person name="Lutzoni F."/>
            <person name="Magnuson J."/>
            <person name="Mondo S."/>
            <person name="Nolan M."/>
            <person name="Ohm R."/>
            <person name="Pangilinan J."/>
            <person name="Park H.-J."/>
            <person name="Ramirez L."/>
            <person name="Alfaro M."/>
            <person name="Sun H."/>
            <person name="Tritt A."/>
            <person name="Yoshinaga Y."/>
            <person name="Zwiers L.-H."/>
            <person name="Turgeon B."/>
            <person name="Goodwin S."/>
            <person name="Spatafora J."/>
            <person name="Crous P."/>
            <person name="Grigoriev I."/>
        </authorList>
    </citation>
    <scope>NUCLEOTIDE SEQUENCE</scope>
    <source>
        <strain evidence="13">CBS 183.55</strain>
    </source>
</reference>
<evidence type="ECO:0000313" key="14">
    <source>
        <dbReference type="Proteomes" id="UP000800082"/>
    </source>
</evidence>
<keyword evidence="4" id="KW-0597">Phosphoprotein</keyword>
<evidence type="ECO:0000256" key="6">
    <source>
        <dbReference type="ARBA" id="ARBA00022833"/>
    </source>
</evidence>
<keyword evidence="8" id="KW-0560">Oxidoreductase</keyword>
<dbReference type="Gene3D" id="3.40.50.720">
    <property type="entry name" value="NAD(P)-binding Rossmann-like Domain"/>
    <property type="match status" value="1"/>
</dbReference>
<dbReference type="Pfam" id="PF08240">
    <property type="entry name" value="ADH_N"/>
    <property type="match status" value="1"/>
</dbReference>
<dbReference type="SUPFAM" id="SSF51735">
    <property type="entry name" value="NAD(P)-binding Rossmann-fold domains"/>
    <property type="match status" value="1"/>
</dbReference>
<dbReference type="Pfam" id="PF00107">
    <property type="entry name" value="ADH_zinc_N"/>
    <property type="match status" value="1"/>
</dbReference>
<dbReference type="InterPro" id="IPR020843">
    <property type="entry name" value="ER"/>
</dbReference>
<dbReference type="SUPFAM" id="SSF50129">
    <property type="entry name" value="GroES-like"/>
    <property type="match status" value="1"/>
</dbReference>
<dbReference type="InterPro" id="IPR047109">
    <property type="entry name" value="CAD-like"/>
</dbReference>
<evidence type="ECO:0000256" key="2">
    <source>
        <dbReference type="ARBA" id="ARBA00008072"/>
    </source>
</evidence>
<keyword evidence="6 11" id="KW-0862">Zinc</keyword>
<dbReference type="GO" id="GO:0006066">
    <property type="term" value="P:alcohol metabolic process"/>
    <property type="evidence" value="ECO:0007669"/>
    <property type="project" value="UniProtKB-ARBA"/>
</dbReference>
<dbReference type="InterPro" id="IPR013149">
    <property type="entry name" value="ADH-like_C"/>
</dbReference>
<dbReference type="InterPro" id="IPR036291">
    <property type="entry name" value="NAD(P)-bd_dom_sf"/>
</dbReference>
<evidence type="ECO:0000256" key="9">
    <source>
        <dbReference type="ARBA" id="ARBA00024074"/>
    </source>
</evidence>
<dbReference type="GeneID" id="54352065"/>
<dbReference type="OrthoDB" id="1879366at2759"/>
<evidence type="ECO:0000259" key="12">
    <source>
        <dbReference type="SMART" id="SM00829"/>
    </source>
</evidence>
<keyword evidence="14" id="KW-1185">Reference proteome</keyword>
<protein>
    <recommendedName>
        <fullName evidence="9">alcohol dehydrogenase (NADP(+))</fullName>
        <ecNumber evidence="9">1.1.1.2</ecNumber>
    </recommendedName>
</protein>
<evidence type="ECO:0000256" key="1">
    <source>
        <dbReference type="ARBA" id="ARBA00001947"/>
    </source>
</evidence>
<dbReference type="GO" id="GO:0008106">
    <property type="term" value="F:alcohol dehydrogenase (NADP+) activity"/>
    <property type="evidence" value="ECO:0007669"/>
    <property type="project" value="UniProtKB-EC"/>
</dbReference>
<dbReference type="SMART" id="SM00829">
    <property type="entry name" value="PKS_ER"/>
    <property type="match status" value="1"/>
</dbReference>
<dbReference type="RefSeq" id="XP_033443090.1">
    <property type="nucleotide sequence ID" value="XM_033594397.1"/>
</dbReference>
<comment type="cofactor">
    <cofactor evidence="1 11">
        <name>Zn(2+)</name>
        <dbReference type="ChEBI" id="CHEBI:29105"/>
    </cofactor>
</comment>
<evidence type="ECO:0000256" key="7">
    <source>
        <dbReference type="ARBA" id="ARBA00022857"/>
    </source>
</evidence>
<comment type="subunit">
    <text evidence="3">Homodimer.</text>
</comment>
<organism evidence="13 14">
    <name type="scientific">Didymella exigua CBS 183.55</name>
    <dbReference type="NCBI Taxonomy" id="1150837"/>
    <lineage>
        <taxon>Eukaryota</taxon>
        <taxon>Fungi</taxon>
        <taxon>Dikarya</taxon>
        <taxon>Ascomycota</taxon>
        <taxon>Pezizomycotina</taxon>
        <taxon>Dothideomycetes</taxon>
        <taxon>Pleosporomycetidae</taxon>
        <taxon>Pleosporales</taxon>
        <taxon>Pleosporineae</taxon>
        <taxon>Didymellaceae</taxon>
        <taxon>Didymella</taxon>
    </lineage>
</organism>
<name>A0A6A5RAJ8_9PLEO</name>
<evidence type="ECO:0000256" key="8">
    <source>
        <dbReference type="ARBA" id="ARBA00023002"/>
    </source>
</evidence>
<dbReference type="CDD" id="cd05283">
    <property type="entry name" value="CAD1"/>
    <property type="match status" value="1"/>
</dbReference>
<evidence type="ECO:0000256" key="4">
    <source>
        <dbReference type="ARBA" id="ARBA00022553"/>
    </source>
</evidence>